<evidence type="ECO:0000313" key="1">
    <source>
        <dbReference type="EMBL" id="QQK08379.1"/>
    </source>
</evidence>
<dbReference type="Proteomes" id="UP000595814">
    <property type="component" value="Chromosome"/>
</dbReference>
<name>A0AC61MRZ6_9FIRM</name>
<sequence length="89" mass="10300">MKIYEFVIYTIFFLVSQIIVEKELLPKYLTNKNLFKTSLIGVGFMLVGAIIGVFLKTRFIPILFTILSSSLMAWKFRKNADDFERGAKI</sequence>
<protein>
    <submittedName>
        <fullName evidence="1">Uncharacterized protein</fullName>
    </submittedName>
</protein>
<evidence type="ECO:0000313" key="2">
    <source>
        <dbReference type="Proteomes" id="UP000595814"/>
    </source>
</evidence>
<gene>
    <name evidence="1" type="ORF">JFY71_02215</name>
</gene>
<proteinExistence type="predicted"/>
<accession>A0AC61MRZ6</accession>
<dbReference type="EMBL" id="CP066744">
    <property type="protein sequence ID" value="QQK08379.1"/>
    <property type="molecule type" value="Genomic_DNA"/>
</dbReference>
<reference evidence="1 2" key="1">
    <citation type="journal article" date="2022" name="Int. J. Syst. Evol. Microbiol.">
        <title>Miniphocaeibacter halophilus sp. nov., an ammonium-tolerant acetate-producing bacterium isolated from a biogas system.</title>
        <authorList>
            <person name="Schnurer A."/>
            <person name="Singh A."/>
            <person name="Bi S."/>
            <person name="Qiao W."/>
            <person name="Westerholm M."/>
        </authorList>
    </citation>
    <scope>NUCLEOTIDE SEQUENCE [LARGE SCALE GENOMIC DNA]</scope>
    <source>
        <strain evidence="1 2">AMB_01</strain>
    </source>
</reference>
<organism evidence="1 2">
    <name type="scientific">Miniphocaeibacter halophilus</name>
    <dbReference type="NCBI Taxonomy" id="2931922"/>
    <lineage>
        <taxon>Bacteria</taxon>
        <taxon>Bacillati</taxon>
        <taxon>Bacillota</taxon>
        <taxon>Tissierellia</taxon>
        <taxon>Tissierellales</taxon>
        <taxon>Peptoniphilaceae</taxon>
        <taxon>Miniphocaeibacter</taxon>
    </lineage>
</organism>
<keyword evidence="2" id="KW-1185">Reference proteome</keyword>